<feature type="transmembrane region" description="Helical" evidence="1">
    <location>
        <begin position="343"/>
        <end position="372"/>
    </location>
</feature>
<sequence>MNTSIIFFITSIIILTVGLNSFTKSLLASSILLALTPLGELNVHIPLILLSILLCLLNKDFIISRNRLFYFILLISLSIIVFFFSFYLEIIKTMGKWAKTIALMFPLVLMSNNKTKKEINIQVLFKSILLLSIVGAFIWIFSRQYHSGIEDTYRLSGLALDPNYTAILLISFLFLIKSLNYKLTNTSLILTYILILITQAVSAIIIAIILYIIIYKLPVTYFKKNSNLFRLLVLLVLGNLFSTYEISQIFHIDMFNNWQDNYLLMKLNSIFVRLNSQIGGIKMLVAEPSRLLYGFGSDVSFKIFGRVMHHAYLQTIFDHGVIFLVILFLYINKVLKKYPVYPLFFYLQIMNFLFDTYFMGIVTLMYVVYISIEKTTCYGSIKGKSNIHIDK</sequence>
<evidence type="ECO:0000313" key="3">
    <source>
        <dbReference type="Proteomes" id="UP000481739"/>
    </source>
</evidence>
<keyword evidence="1" id="KW-0472">Membrane</keyword>
<accession>A0A7C9KHZ3</accession>
<keyword evidence="1" id="KW-0812">Transmembrane</keyword>
<feature type="transmembrane region" description="Helical" evidence="1">
    <location>
        <begin position="311"/>
        <end position="331"/>
    </location>
</feature>
<keyword evidence="1" id="KW-1133">Transmembrane helix</keyword>
<protein>
    <submittedName>
        <fullName evidence="2">Uncharacterized protein</fullName>
    </submittedName>
</protein>
<dbReference type="RefSeq" id="WP_152963645.1">
    <property type="nucleotide sequence ID" value="NZ_CAWOZU010000024.1"/>
</dbReference>
<name>A0A7C9KHZ3_9GAMM</name>
<dbReference type="Proteomes" id="UP000481739">
    <property type="component" value="Unassembled WGS sequence"/>
</dbReference>
<evidence type="ECO:0000256" key="1">
    <source>
        <dbReference type="SAM" id="Phobius"/>
    </source>
</evidence>
<feature type="transmembrane region" description="Helical" evidence="1">
    <location>
        <begin position="153"/>
        <end position="176"/>
    </location>
</feature>
<gene>
    <name evidence="2" type="ORF">GEA64_18290</name>
</gene>
<reference evidence="2 3" key="1">
    <citation type="journal article" date="2019" name="Nature">
        <title>A new antibiotic selectively kills Gram-negative pathogens.</title>
        <authorList>
            <person name="Imai Y."/>
            <person name="Meyer K.J."/>
            <person name="Iinishi A."/>
            <person name="Favre-Godal Q."/>
            <person name="Green R."/>
            <person name="Manuse S."/>
            <person name="Caboni M."/>
            <person name="Mori M."/>
            <person name="Niles S."/>
            <person name="Ghiglieri M."/>
            <person name="Honrao C."/>
            <person name="Ma X."/>
            <person name="Guo J.J."/>
            <person name="Makriyannis A."/>
            <person name="Linares-Otoya L."/>
            <person name="Boehringer N."/>
            <person name="Wuisan Z.G."/>
            <person name="Kaur H."/>
            <person name="Wu R."/>
            <person name="Mateus A."/>
            <person name="Typas A."/>
            <person name="Savitski M.M."/>
            <person name="Espinoza J.L."/>
            <person name="O'Rourke A."/>
            <person name="Nelson K.E."/>
            <person name="Hiller S."/>
            <person name="Noinaj N."/>
            <person name="Schaeberle T.F."/>
            <person name="D'Onofrio A."/>
            <person name="Lewis K."/>
        </authorList>
    </citation>
    <scope>NUCLEOTIDE SEQUENCE [LARGE SCALE GENOMIC DNA]</scope>
    <source>
        <strain evidence="2 3">HGB 1456</strain>
    </source>
</reference>
<proteinExistence type="predicted"/>
<feature type="transmembrane region" description="Helical" evidence="1">
    <location>
        <begin position="188"/>
        <end position="215"/>
    </location>
</feature>
<feature type="transmembrane region" description="Helical" evidence="1">
    <location>
        <begin position="5"/>
        <end position="23"/>
    </location>
</feature>
<dbReference type="AlphaFoldDB" id="A0A7C9KHZ3"/>
<comment type="caution">
    <text evidence="2">The sequence shown here is derived from an EMBL/GenBank/DDBJ whole genome shotgun (WGS) entry which is preliminary data.</text>
</comment>
<dbReference type="EMBL" id="WHZZ01000009">
    <property type="protein sequence ID" value="MQL49784.1"/>
    <property type="molecule type" value="Genomic_DNA"/>
</dbReference>
<feature type="transmembrane region" description="Helical" evidence="1">
    <location>
        <begin position="68"/>
        <end position="88"/>
    </location>
</feature>
<organism evidence="2 3">
    <name type="scientific">Photorhabdus khanii</name>
    <dbReference type="NCBI Taxonomy" id="1004150"/>
    <lineage>
        <taxon>Bacteria</taxon>
        <taxon>Pseudomonadati</taxon>
        <taxon>Pseudomonadota</taxon>
        <taxon>Gammaproteobacteria</taxon>
        <taxon>Enterobacterales</taxon>
        <taxon>Morganellaceae</taxon>
        <taxon>Photorhabdus</taxon>
    </lineage>
</organism>
<feature type="transmembrane region" description="Helical" evidence="1">
    <location>
        <begin position="123"/>
        <end position="141"/>
    </location>
</feature>
<evidence type="ECO:0000313" key="2">
    <source>
        <dbReference type="EMBL" id="MQL49784.1"/>
    </source>
</evidence>
<feature type="transmembrane region" description="Helical" evidence="1">
    <location>
        <begin position="227"/>
        <end position="246"/>
    </location>
</feature>